<keyword evidence="1" id="KW-0812">Transmembrane</keyword>
<reference evidence="2 3" key="1">
    <citation type="submission" date="2020-04" db="EMBL/GenBank/DDBJ databases">
        <authorList>
            <person name="Yoon J."/>
        </authorList>
    </citation>
    <scope>NUCLEOTIDE SEQUENCE [LARGE SCALE GENOMIC DNA]</scope>
    <source>
        <strain evidence="2 3">DJ-13</strain>
    </source>
</reference>
<protein>
    <submittedName>
        <fullName evidence="2">HEAT repeat domain-containing protein</fullName>
    </submittedName>
</protein>
<dbReference type="InterPro" id="IPR016024">
    <property type="entry name" value="ARM-type_fold"/>
</dbReference>
<name>A0ABX1GLC9_9FLAO</name>
<comment type="caution">
    <text evidence="2">The sequence shown here is derived from an EMBL/GenBank/DDBJ whole genome shotgun (WGS) entry which is preliminary data.</text>
</comment>
<gene>
    <name evidence="2" type="ORF">HCU67_01860</name>
</gene>
<organism evidence="2 3">
    <name type="scientific">Croceivirga thetidis</name>
    <dbReference type="NCBI Taxonomy" id="2721623"/>
    <lineage>
        <taxon>Bacteria</taxon>
        <taxon>Pseudomonadati</taxon>
        <taxon>Bacteroidota</taxon>
        <taxon>Flavobacteriia</taxon>
        <taxon>Flavobacteriales</taxon>
        <taxon>Flavobacteriaceae</taxon>
        <taxon>Croceivirga</taxon>
    </lineage>
</organism>
<evidence type="ECO:0000256" key="1">
    <source>
        <dbReference type="SAM" id="Phobius"/>
    </source>
</evidence>
<proteinExistence type="predicted"/>
<dbReference type="EMBL" id="JAAWWL010000001">
    <property type="protein sequence ID" value="NKI30673.1"/>
    <property type="molecule type" value="Genomic_DNA"/>
</dbReference>
<keyword evidence="1" id="KW-0472">Membrane</keyword>
<dbReference type="SUPFAM" id="SSF48371">
    <property type="entry name" value="ARM repeat"/>
    <property type="match status" value="1"/>
</dbReference>
<feature type="transmembrane region" description="Helical" evidence="1">
    <location>
        <begin position="98"/>
        <end position="115"/>
    </location>
</feature>
<dbReference type="RefSeq" id="WP_168550911.1">
    <property type="nucleotide sequence ID" value="NZ_JAAWWL010000001.1"/>
</dbReference>
<keyword evidence="1" id="KW-1133">Transmembrane helix</keyword>
<dbReference type="InterPro" id="IPR011989">
    <property type="entry name" value="ARM-like"/>
</dbReference>
<sequence>MKREDFEIWAIDYLRGDLSKEQEIEFNDFLKKNESFKVEFDELLTSWDMLNMVSIPEPSENMDAKFYEQLYLQENSATATSSEKNWFQEIFTWFRPQYAFGLILLILGLVGGYFLRPDTQQSTVQTAVVEDGSEVREKLVLTLLEQPSANKRLQGVHEVTKMDKTTEAVTKALFTTLNRDSNVNVRLAAVESLSKYVENPEVRMGLIQSISNQDSPIVQIALADLMVALQEKESIKSMEELLDKPDIDTTVSKKLKESINQII</sequence>
<evidence type="ECO:0000313" key="3">
    <source>
        <dbReference type="Proteomes" id="UP000718451"/>
    </source>
</evidence>
<dbReference type="Gene3D" id="1.25.10.10">
    <property type="entry name" value="Leucine-rich Repeat Variant"/>
    <property type="match status" value="1"/>
</dbReference>
<dbReference type="Pfam" id="PF13646">
    <property type="entry name" value="HEAT_2"/>
    <property type="match status" value="1"/>
</dbReference>
<keyword evidence="3" id="KW-1185">Reference proteome</keyword>
<accession>A0ABX1GLC9</accession>
<dbReference type="Proteomes" id="UP000718451">
    <property type="component" value="Unassembled WGS sequence"/>
</dbReference>
<evidence type="ECO:0000313" key="2">
    <source>
        <dbReference type="EMBL" id="NKI30673.1"/>
    </source>
</evidence>